<gene>
    <name evidence="2" type="ORF">FDA94_02770</name>
</gene>
<protein>
    <recommendedName>
        <fullName evidence="4">Integral membrane protein</fullName>
    </recommendedName>
</protein>
<keyword evidence="3" id="KW-1185">Reference proteome</keyword>
<keyword evidence="1" id="KW-0472">Membrane</keyword>
<evidence type="ECO:0008006" key="4">
    <source>
        <dbReference type="Google" id="ProtNLM"/>
    </source>
</evidence>
<dbReference type="Proteomes" id="UP000308705">
    <property type="component" value="Unassembled WGS sequence"/>
</dbReference>
<sequence length="129" mass="13102">MTTVTDSTKFLRLTLVSDAVVTGGNGLTYLLFAAPVSSLLGPEAGLLRGIGAFLVVYALAVGLLSTRHPISRAATTAVIALNLLWTLGSVAAVLAGALTLTTIGAVWALAQAVVVAAFAALQIIGLRRT</sequence>
<comment type="caution">
    <text evidence="2">The sequence shown here is derived from an EMBL/GenBank/DDBJ whole genome shotgun (WGS) entry which is preliminary data.</text>
</comment>
<feature type="transmembrane region" description="Helical" evidence="1">
    <location>
        <begin position="104"/>
        <end position="126"/>
    </location>
</feature>
<feature type="transmembrane region" description="Helical" evidence="1">
    <location>
        <begin position="77"/>
        <end position="98"/>
    </location>
</feature>
<dbReference type="AlphaFoldDB" id="A0A4U3MRX8"/>
<accession>A0A4U3MRX8</accession>
<dbReference type="EMBL" id="SZQA01000001">
    <property type="protein sequence ID" value="TKK91712.1"/>
    <property type="molecule type" value="Genomic_DNA"/>
</dbReference>
<keyword evidence="1" id="KW-1133">Transmembrane helix</keyword>
<evidence type="ECO:0000256" key="1">
    <source>
        <dbReference type="SAM" id="Phobius"/>
    </source>
</evidence>
<dbReference type="OrthoDB" id="4566092at2"/>
<reference evidence="2 3" key="1">
    <citation type="submission" date="2019-04" db="EMBL/GenBank/DDBJ databases">
        <title>Herbidospora sp. NEAU-GS14.nov., a novel actinomycete isolated from soil.</title>
        <authorList>
            <person name="Han L."/>
        </authorList>
    </citation>
    <scope>NUCLEOTIDE SEQUENCE [LARGE SCALE GENOMIC DNA]</scope>
    <source>
        <strain evidence="2 3">NEAU-GS14</strain>
    </source>
</reference>
<name>A0A4U3MRX8_9ACTN</name>
<feature type="transmembrane region" description="Helical" evidence="1">
    <location>
        <begin position="46"/>
        <end position="65"/>
    </location>
</feature>
<proteinExistence type="predicted"/>
<keyword evidence="1" id="KW-0812">Transmembrane</keyword>
<evidence type="ECO:0000313" key="3">
    <source>
        <dbReference type="Proteomes" id="UP000308705"/>
    </source>
</evidence>
<dbReference type="RefSeq" id="WP_137245405.1">
    <property type="nucleotide sequence ID" value="NZ_SZQA01000001.1"/>
</dbReference>
<feature type="transmembrane region" description="Helical" evidence="1">
    <location>
        <begin position="12"/>
        <end position="34"/>
    </location>
</feature>
<organism evidence="2 3">
    <name type="scientific">Herbidospora galbida</name>
    <dbReference type="NCBI Taxonomy" id="2575442"/>
    <lineage>
        <taxon>Bacteria</taxon>
        <taxon>Bacillati</taxon>
        <taxon>Actinomycetota</taxon>
        <taxon>Actinomycetes</taxon>
        <taxon>Streptosporangiales</taxon>
        <taxon>Streptosporangiaceae</taxon>
        <taxon>Herbidospora</taxon>
    </lineage>
</organism>
<evidence type="ECO:0000313" key="2">
    <source>
        <dbReference type="EMBL" id="TKK91712.1"/>
    </source>
</evidence>